<evidence type="ECO:0000313" key="7">
    <source>
        <dbReference type="EMBL" id="GIH05253.1"/>
    </source>
</evidence>
<dbReference type="GO" id="GO:0008273">
    <property type="term" value="F:calcium, potassium:sodium antiporter activity"/>
    <property type="evidence" value="ECO:0007669"/>
    <property type="project" value="TreeGrafter"/>
</dbReference>
<feature type="transmembrane region" description="Helical" evidence="5">
    <location>
        <begin position="129"/>
        <end position="146"/>
    </location>
</feature>
<dbReference type="Proteomes" id="UP000612899">
    <property type="component" value="Unassembled WGS sequence"/>
</dbReference>
<sequence>MVFQILYAAAGLVLLTFAADHLVLGSSRLAARMRISPVVVGVVVIGLGTSAPEFLVSGVAAARGDTGIALGNITGSNILNLTLILGVAALVAKVTVTSSVIKREVPLAVGAVVMFGLLAWAGLNVATGAVLALAAVGALALLLRWARQGRNAELAEEVTSYTGDERGEIHEPAAAKARWTPPVWFEPIRAVLGLAGVLAGAQLLVVNASAIATDLGVPQLIIGFTLVALGTSLPELVTTIQAQRRGETDLVVGNLFGSNLFNSLAGGAVVAFAAPASAEPASVTLVLTMILTGGLAWALLRRGLTLTKIEGLVLITAYALTMPLLLSA</sequence>
<dbReference type="GO" id="GO:0005262">
    <property type="term" value="F:calcium channel activity"/>
    <property type="evidence" value="ECO:0007669"/>
    <property type="project" value="TreeGrafter"/>
</dbReference>
<dbReference type="InterPro" id="IPR004481">
    <property type="entry name" value="K/Na/Ca-exchanger"/>
</dbReference>
<protein>
    <submittedName>
        <fullName evidence="7">Sodium:calcium antiporter</fullName>
    </submittedName>
</protein>
<gene>
    <name evidence="7" type="ORF">Rhe02_33200</name>
</gene>
<feature type="transmembrane region" description="Helical" evidence="5">
    <location>
        <begin position="190"/>
        <end position="211"/>
    </location>
</feature>
<feature type="transmembrane region" description="Helical" evidence="5">
    <location>
        <begin position="217"/>
        <end position="238"/>
    </location>
</feature>
<dbReference type="AlphaFoldDB" id="A0A8J3Q725"/>
<keyword evidence="4 5" id="KW-0472">Membrane</keyword>
<evidence type="ECO:0000256" key="1">
    <source>
        <dbReference type="ARBA" id="ARBA00004141"/>
    </source>
</evidence>
<comment type="subcellular location">
    <subcellularLocation>
        <location evidence="1">Membrane</location>
        <topology evidence="1">Multi-pass membrane protein</topology>
    </subcellularLocation>
</comment>
<evidence type="ECO:0000256" key="5">
    <source>
        <dbReference type="SAM" id="Phobius"/>
    </source>
</evidence>
<dbReference type="PANTHER" id="PTHR10846">
    <property type="entry name" value="SODIUM/POTASSIUM/CALCIUM EXCHANGER"/>
    <property type="match status" value="1"/>
</dbReference>
<feature type="domain" description="Sodium/calcium exchanger membrane region" evidence="6">
    <location>
        <begin position="191"/>
        <end position="321"/>
    </location>
</feature>
<feature type="transmembrane region" description="Helical" evidence="5">
    <location>
        <begin position="250"/>
        <end position="274"/>
    </location>
</feature>
<reference evidence="7" key="1">
    <citation type="submission" date="2021-01" db="EMBL/GenBank/DDBJ databases">
        <title>Whole genome shotgun sequence of Rhizocola hellebori NBRC 109834.</title>
        <authorList>
            <person name="Komaki H."/>
            <person name="Tamura T."/>
        </authorList>
    </citation>
    <scope>NUCLEOTIDE SEQUENCE</scope>
    <source>
        <strain evidence="7">NBRC 109834</strain>
    </source>
</reference>
<feature type="domain" description="Sodium/calcium exchanger membrane region" evidence="6">
    <location>
        <begin position="5"/>
        <end position="139"/>
    </location>
</feature>
<dbReference type="NCBIfam" id="TIGR00367">
    <property type="entry name" value="calcium/sodium antiporter"/>
    <property type="match status" value="1"/>
</dbReference>
<evidence type="ECO:0000256" key="4">
    <source>
        <dbReference type="ARBA" id="ARBA00023136"/>
    </source>
</evidence>
<evidence type="ECO:0000313" key="8">
    <source>
        <dbReference type="Proteomes" id="UP000612899"/>
    </source>
</evidence>
<dbReference type="EMBL" id="BONY01000017">
    <property type="protein sequence ID" value="GIH05253.1"/>
    <property type="molecule type" value="Genomic_DNA"/>
</dbReference>
<evidence type="ECO:0000256" key="3">
    <source>
        <dbReference type="ARBA" id="ARBA00022989"/>
    </source>
</evidence>
<evidence type="ECO:0000259" key="6">
    <source>
        <dbReference type="Pfam" id="PF01699"/>
    </source>
</evidence>
<dbReference type="InterPro" id="IPR004837">
    <property type="entry name" value="NaCa_Exmemb"/>
</dbReference>
<feature type="transmembrane region" description="Helical" evidence="5">
    <location>
        <begin position="309"/>
        <end position="326"/>
    </location>
</feature>
<keyword evidence="2 5" id="KW-0812">Transmembrane</keyword>
<proteinExistence type="predicted"/>
<name>A0A8J3Q725_9ACTN</name>
<organism evidence="7 8">
    <name type="scientific">Rhizocola hellebori</name>
    <dbReference type="NCBI Taxonomy" id="1392758"/>
    <lineage>
        <taxon>Bacteria</taxon>
        <taxon>Bacillati</taxon>
        <taxon>Actinomycetota</taxon>
        <taxon>Actinomycetes</taxon>
        <taxon>Micromonosporales</taxon>
        <taxon>Micromonosporaceae</taxon>
        <taxon>Rhizocola</taxon>
    </lineage>
</organism>
<dbReference type="InterPro" id="IPR044880">
    <property type="entry name" value="NCX_ion-bd_dom_sf"/>
</dbReference>
<dbReference type="Pfam" id="PF01699">
    <property type="entry name" value="Na_Ca_ex"/>
    <property type="match status" value="2"/>
</dbReference>
<keyword evidence="3 5" id="KW-1133">Transmembrane helix</keyword>
<feature type="transmembrane region" description="Helical" evidence="5">
    <location>
        <begin position="38"/>
        <end position="62"/>
    </location>
</feature>
<dbReference type="GO" id="GO:0005886">
    <property type="term" value="C:plasma membrane"/>
    <property type="evidence" value="ECO:0007669"/>
    <property type="project" value="TreeGrafter"/>
</dbReference>
<feature type="transmembrane region" description="Helical" evidence="5">
    <location>
        <begin position="68"/>
        <end position="92"/>
    </location>
</feature>
<dbReference type="RefSeq" id="WP_203909112.1">
    <property type="nucleotide sequence ID" value="NZ_BONY01000017.1"/>
</dbReference>
<feature type="transmembrane region" description="Helical" evidence="5">
    <location>
        <begin position="104"/>
        <end position="123"/>
    </location>
</feature>
<feature type="transmembrane region" description="Helical" evidence="5">
    <location>
        <begin position="6"/>
        <end position="26"/>
    </location>
</feature>
<keyword evidence="8" id="KW-1185">Reference proteome</keyword>
<comment type="caution">
    <text evidence="7">The sequence shown here is derived from an EMBL/GenBank/DDBJ whole genome shotgun (WGS) entry which is preliminary data.</text>
</comment>
<feature type="transmembrane region" description="Helical" evidence="5">
    <location>
        <begin position="280"/>
        <end position="300"/>
    </location>
</feature>
<dbReference type="GO" id="GO:0006874">
    <property type="term" value="P:intracellular calcium ion homeostasis"/>
    <property type="evidence" value="ECO:0007669"/>
    <property type="project" value="TreeGrafter"/>
</dbReference>
<dbReference type="Gene3D" id="1.20.1420.30">
    <property type="entry name" value="NCX, central ion-binding region"/>
    <property type="match status" value="2"/>
</dbReference>
<dbReference type="PANTHER" id="PTHR10846:SF8">
    <property type="entry name" value="INNER MEMBRANE PROTEIN YRBG"/>
    <property type="match status" value="1"/>
</dbReference>
<accession>A0A8J3Q725</accession>
<evidence type="ECO:0000256" key="2">
    <source>
        <dbReference type="ARBA" id="ARBA00022692"/>
    </source>
</evidence>